<sequence>MNATVTPLWTKSFLLCLANNLFLFIFYFAQTTILPIYILKELGGSVTQAGLTLTLFMVSAILIRPFSGLIIDKLGQRRTLIISATMFCFIAFGYLFISNMTSLYILRLFHGVWFSILTTVCVPVVNQFIPDSRRGEGMGYYAMSVNLGIVLGPLIGLSLIPYLSYTMVTAVLVAMIFIGYIFCFLIPVQEVKQPDSGAEKTKLGLSDFVEKKSLTVALMVMMISFSYASIMSFIAPFASSIHLMQYAGLFFVVFAISMMSLRPITGKIYDRKGPQYVIYPAVLTFSLGLLVLSQIHTLTGFMLAAVLIGLGFGSAQPCLQTLAIQRAPKHRIGYATSTFYTCYDIGIAIGSLVVGMMIAKQSFSFAFIICAALTALSLLYFKFVVQRTTVIA</sequence>
<dbReference type="AlphaFoldDB" id="A0AAE7BWR0"/>
<feature type="domain" description="Major facilitator superfamily (MFS) profile" evidence="5">
    <location>
        <begin position="13"/>
        <end position="389"/>
    </location>
</feature>
<feature type="transmembrane region" description="Helical" evidence="4">
    <location>
        <begin position="103"/>
        <end position="126"/>
    </location>
</feature>
<dbReference type="SUPFAM" id="SSF103473">
    <property type="entry name" value="MFS general substrate transporter"/>
    <property type="match status" value="1"/>
</dbReference>
<organism evidence="6 7">
    <name type="scientific">Acinetobacter schindleri</name>
    <dbReference type="NCBI Taxonomy" id="108981"/>
    <lineage>
        <taxon>Bacteria</taxon>
        <taxon>Pseudomonadati</taxon>
        <taxon>Pseudomonadota</taxon>
        <taxon>Gammaproteobacteria</taxon>
        <taxon>Moraxellales</taxon>
        <taxon>Moraxellaceae</taxon>
        <taxon>Acinetobacter</taxon>
    </lineage>
</organism>
<feature type="transmembrane region" description="Helical" evidence="4">
    <location>
        <begin position="162"/>
        <end position="186"/>
    </location>
</feature>
<keyword evidence="1 4" id="KW-0812">Transmembrane</keyword>
<protein>
    <submittedName>
        <fullName evidence="6">MFS transporter</fullName>
    </submittedName>
</protein>
<feature type="transmembrane region" description="Helical" evidence="4">
    <location>
        <begin position="214"/>
        <end position="237"/>
    </location>
</feature>
<evidence type="ECO:0000313" key="6">
    <source>
        <dbReference type="EMBL" id="QIC67150.1"/>
    </source>
</evidence>
<feature type="transmembrane region" description="Helical" evidence="4">
    <location>
        <begin position="12"/>
        <end position="29"/>
    </location>
</feature>
<dbReference type="Proteomes" id="UP000503505">
    <property type="component" value="Chromosome"/>
</dbReference>
<keyword evidence="2 4" id="KW-1133">Transmembrane helix</keyword>
<dbReference type="InterPro" id="IPR052714">
    <property type="entry name" value="MFS_Exporter"/>
</dbReference>
<evidence type="ECO:0000256" key="2">
    <source>
        <dbReference type="ARBA" id="ARBA00022989"/>
    </source>
</evidence>
<name>A0AAE7BWR0_9GAMM</name>
<dbReference type="EMBL" id="CP044463">
    <property type="protein sequence ID" value="QIC67150.1"/>
    <property type="molecule type" value="Genomic_DNA"/>
</dbReference>
<dbReference type="InterPro" id="IPR020846">
    <property type="entry name" value="MFS_dom"/>
</dbReference>
<dbReference type="Pfam" id="PF07690">
    <property type="entry name" value="MFS_1"/>
    <property type="match status" value="1"/>
</dbReference>
<feature type="transmembrane region" description="Helical" evidence="4">
    <location>
        <begin position="79"/>
        <end position="97"/>
    </location>
</feature>
<evidence type="ECO:0000256" key="1">
    <source>
        <dbReference type="ARBA" id="ARBA00022692"/>
    </source>
</evidence>
<accession>A0AAE7BWR0</accession>
<proteinExistence type="predicted"/>
<feature type="transmembrane region" description="Helical" evidence="4">
    <location>
        <begin position="49"/>
        <end position="67"/>
    </location>
</feature>
<dbReference type="InterPro" id="IPR011701">
    <property type="entry name" value="MFS"/>
</dbReference>
<keyword evidence="3 4" id="KW-0472">Membrane</keyword>
<feature type="transmembrane region" description="Helical" evidence="4">
    <location>
        <begin position="138"/>
        <end position="156"/>
    </location>
</feature>
<evidence type="ECO:0000256" key="4">
    <source>
        <dbReference type="SAM" id="Phobius"/>
    </source>
</evidence>
<dbReference type="InterPro" id="IPR036259">
    <property type="entry name" value="MFS_trans_sf"/>
</dbReference>
<evidence type="ECO:0000313" key="7">
    <source>
        <dbReference type="Proteomes" id="UP000503505"/>
    </source>
</evidence>
<dbReference type="PANTHER" id="PTHR23531:SF2">
    <property type="entry name" value="PERMEASE"/>
    <property type="match status" value="1"/>
</dbReference>
<dbReference type="PANTHER" id="PTHR23531">
    <property type="entry name" value="QUINOLENE RESISTANCE PROTEIN NORA"/>
    <property type="match status" value="1"/>
</dbReference>
<reference evidence="6 7" key="1">
    <citation type="submission" date="2019-09" db="EMBL/GenBank/DDBJ databases">
        <title>Non-baumannii Acinetobacter spp. carrying blaNDM-1 isolated in China.</title>
        <authorList>
            <person name="Cui C."/>
            <person name="Chen C."/>
            <person name="Sun J."/>
            <person name="Liu Y."/>
        </authorList>
    </citation>
    <scope>NUCLEOTIDE SEQUENCE [LARGE SCALE GENOMIC DNA]</scope>
    <source>
        <strain evidence="6 7">HZE23-1</strain>
    </source>
</reference>
<dbReference type="RefSeq" id="WP_163171283.1">
    <property type="nucleotide sequence ID" value="NZ_CP044463.1"/>
</dbReference>
<feature type="transmembrane region" description="Helical" evidence="4">
    <location>
        <begin position="365"/>
        <end position="385"/>
    </location>
</feature>
<feature type="transmembrane region" description="Helical" evidence="4">
    <location>
        <begin position="276"/>
        <end position="295"/>
    </location>
</feature>
<evidence type="ECO:0000259" key="5">
    <source>
        <dbReference type="PROSITE" id="PS50850"/>
    </source>
</evidence>
<dbReference type="PROSITE" id="PS50850">
    <property type="entry name" value="MFS"/>
    <property type="match status" value="1"/>
</dbReference>
<dbReference type="CDD" id="cd17489">
    <property type="entry name" value="MFS_YfcJ_like"/>
    <property type="match status" value="1"/>
</dbReference>
<feature type="transmembrane region" description="Helical" evidence="4">
    <location>
        <begin position="301"/>
        <end position="319"/>
    </location>
</feature>
<feature type="transmembrane region" description="Helical" evidence="4">
    <location>
        <begin position="243"/>
        <end position="264"/>
    </location>
</feature>
<dbReference type="Gene3D" id="1.20.1250.20">
    <property type="entry name" value="MFS general substrate transporter like domains"/>
    <property type="match status" value="2"/>
</dbReference>
<feature type="transmembrane region" description="Helical" evidence="4">
    <location>
        <begin position="340"/>
        <end position="359"/>
    </location>
</feature>
<evidence type="ECO:0000256" key="3">
    <source>
        <dbReference type="ARBA" id="ARBA00023136"/>
    </source>
</evidence>
<gene>
    <name evidence="6" type="ORF">FSC10_07120</name>
</gene>
<dbReference type="GO" id="GO:0022857">
    <property type="term" value="F:transmembrane transporter activity"/>
    <property type="evidence" value="ECO:0007669"/>
    <property type="project" value="InterPro"/>
</dbReference>